<evidence type="ECO:0000259" key="5">
    <source>
        <dbReference type="PROSITE" id="PS51935"/>
    </source>
</evidence>
<dbReference type="InterPro" id="IPR041382">
    <property type="entry name" value="SH3_16"/>
</dbReference>
<dbReference type="Gene3D" id="3.90.1720.10">
    <property type="entry name" value="endopeptidase domain like (from Nostoc punctiforme)"/>
    <property type="match status" value="1"/>
</dbReference>
<accession>A0ABX0TQ21</accession>
<dbReference type="EMBL" id="JAAOZC010000002">
    <property type="protein sequence ID" value="NIJ07633.1"/>
    <property type="molecule type" value="Genomic_DNA"/>
</dbReference>
<protein>
    <recommendedName>
        <fullName evidence="5">NlpC/P60 domain-containing protein</fullName>
    </recommendedName>
</protein>
<dbReference type="InterPro" id="IPR038765">
    <property type="entry name" value="Papain-like_cys_pep_sf"/>
</dbReference>
<dbReference type="InterPro" id="IPR051794">
    <property type="entry name" value="PG_Endopeptidase_C40"/>
</dbReference>
<dbReference type="PROSITE" id="PS51935">
    <property type="entry name" value="NLPC_P60"/>
    <property type="match status" value="1"/>
</dbReference>
<feature type="domain" description="NlpC/P60" evidence="5">
    <location>
        <begin position="132"/>
        <end position="255"/>
    </location>
</feature>
<reference evidence="6 7" key="1">
    <citation type="submission" date="2020-03" db="EMBL/GenBank/DDBJ databases">
        <title>Genomic Encyclopedia of Type Strains, Phase III (KMG-III): the genomes of soil and plant-associated and newly described type strains.</title>
        <authorList>
            <person name="Whitman W."/>
        </authorList>
    </citation>
    <scope>NUCLEOTIDE SEQUENCE [LARGE SCALE GENOMIC DNA]</scope>
    <source>
        <strain evidence="6 7">CECT 8804</strain>
    </source>
</reference>
<comment type="caution">
    <text evidence="6">The sequence shown here is derived from an EMBL/GenBank/DDBJ whole genome shotgun (WGS) entry which is preliminary data.</text>
</comment>
<dbReference type="InterPro" id="IPR000064">
    <property type="entry name" value="NLP_P60_dom"/>
</dbReference>
<evidence type="ECO:0000256" key="2">
    <source>
        <dbReference type="ARBA" id="ARBA00022670"/>
    </source>
</evidence>
<keyword evidence="4" id="KW-0788">Thiol protease</keyword>
<proteinExistence type="inferred from homology"/>
<dbReference type="Proteomes" id="UP000727456">
    <property type="component" value="Unassembled WGS sequence"/>
</dbReference>
<dbReference type="SUPFAM" id="SSF54001">
    <property type="entry name" value="Cysteine proteinases"/>
    <property type="match status" value="1"/>
</dbReference>
<gene>
    <name evidence="6" type="ORF">FHS31_001229</name>
</gene>
<keyword evidence="3" id="KW-0378">Hydrolase</keyword>
<evidence type="ECO:0000313" key="6">
    <source>
        <dbReference type="EMBL" id="NIJ07633.1"/>
    </source>
</evidence>
<organism evidence="6 7">
    <name type="scientific">Sphingomonas vulcanisoli</name>
    <dbReference type="NCBI Taxonomy" id="1658060"/>
    <lineage>
        <taxon>Bacteria</taxon>
        <taxon>Pseudomonadati</taxon>
        <taxon>Pseudomonadota</taxon>
        <taxon>Alphaproteobacteria</taxon>
        <taxon>Sphingomonadales</taxon>
        <taxon>Sphingomonadaceae</taxon>
        <taxon>Sphingomonas</taxon>
    </lineage>
</organism>
<dbReference type="Pfam" id="PF18348">
    <property type="entry name" value="SH3_16"/>
    <property type="match status" value="1"/>
</dbReference>
<keyword evidence="2" id="KW-0645">Protease</keyword>
<dbReference type="Pfam" id="PF00877">
    <property type="entry name" value="NLPC_P60"/>
    <property type="match status" value="1"/>
</dbReference>
<keyword evidence="7" id="KW-1185">Reference proteome</keyword>
<comment type="similarity">
    <text evidence="1">Belongs to the peptidase C40 family.</text>
</comment>
<evidence type="ECO:0000256" key="4">
    <source>
        <dbReference type="ARBA" id="ARBA00022807"/>
    </source>
</evidence>
<evidence type="ECO:0000256" key="1">
    <source>
        <dbReference type="ARBA" id="ARBA00007074"/>
    </source>
</evidence>
<evidence type="ECO:0000313" key="7">
    <source>
        <dbReference type="Proteomes" id="UP000727456"/>
    </source>
</evidence>
<evidence type="ECO:0000256" key="3">
    <source>
        <dbReference type="ARBA" id="ARBA00022801"/>
    </source>
</evidence>
<sequence>MLFAPHFARAVECHVASDSVMVLSEPSAEARAVSQLLRGEGFALLDLSGDWAWGRCLHDDYVGYIPRATLDAIAEPTFRVCAPSALVFAGPDIKTPIVGQWPLGTRFSGAIEGTFIATENGYVHARHAEPLQAKADDFVAVAERLIGQPYRWGGRGAGGIDCSGLVQVALGFSGVATPRDSDQQRALGEELAADAPLRRGDLIFFPGHVGIMTDAATLLHANAFWMAVTREPLADVVTRLLPDYAEPILARRRLA</sequence>
<dbReference type="PANTHER" id="PTHR47359">
    <property type="entry name" value="PEPTIDOGLYCAN DL-ENDOPEPTIDASE CWLO"/>
    <property type="match status" value="1"/>
</dbReference>
<name>A0ABX0TQ21_9SPHN</name>
<dbReference type="PANTHER" id="PTHR47359:SF3">
    <property type="entry name" value="NLP_P60 DOMAIN-CONTAINING PROTEIN-RELATED"/>
    <property type="match status" value="1"/>
</dbReference>